<dbReference type="GO" id="GO:0009378">
    <property type="term" value="F:four-way junction helicase activity"/>
    <property type="evidence" value="ECO:0007669"/>
    <property type="project" value="TreeGrafter"/>
</dbReference>
<keyword evidence="3" id="KW-0547">Nucleotide-binding</keyword>
<dbReference type="STRING" id="1183438.GKIL_3371"/>
<protein>
    <recommendedName>
        <fullName evidence="11">ATP-dependent DNA helicase RecQ</fullName>
        <ecNumber evidence="10">5.6.2.4</ecNumber>
    </recommendedName>
    <alternativeName>
        <fullName evidence="12">DNA 3'-5' helicase RecQ</fullName>
    </alternativeName>
</protein>
<evidence type="ECO:0000256" key="7">
    <source>
        <dbReference type="ARBA" id="ARBA00023125"/>
    </source>
</evidence>
<dbReference type="PANTHER" id="PTHR13710:SF105">
    <property type="entry name" value="ATP-DEPENDENT DNA HELICASE Q1"/>
    <property type="match status" value="1"/>
</dbReference>
<evidence type="ECO:0000256" key="4">
    <source>
        <dbReference type="ARBA" id="ARBA00022801"/>
    </source>
</evidence>
<evidence type="ECO:0000256" key="11">
    <source>
        <dbReference type="ARBA" id="ARBA00044535"/>
    </source>
</evidence>
<dbReference type="InterPro" id="IPR014001">
    <property type="entry name" value="Helicase_ATP-bd"/>
</dbReference>
<evidence type="ECO:0000313" key="16">
    <source>
        <dbReference type="Proteomes" id="UP000017396"/>
    </source>
</evidence>
<dbReference type="InterPro" id="IPR032284">
    <property type="entry name" value="RecQ_Zn-bd"/>
</dbReference>
<keyword evidence="2" id="KW-0479">Metal-binding</keyword>
<dbReference type="PANTHER" id="PTHR13710">
    <property type="entry name" value="DNA HELICASE RECQ FAMILY MEMBER"/>
    <property type="match status" value="1"/>
</dbReference>
<dbReference type="Pfam" id="PF00271">
    <property type="entry name" value="Helicase_C"/>
    <property type="match status" value="1"/>
</dbReference>
<accession>U5QKV4</accession>
<dbReference type="GO" id="GO:0006281">
    <property type="term" value="P:DNA repair"/>
    <property type="evidence" value="ECO:0007669"/>
    <property type="project" value="TreeGrafter"/>
</dbReference>
<dbReference type="InterPro" id="IPR001650">
    <property type="entry name" value="Helicase_C-like"/>
</dbReference>
<dbReference type="GO" id="GO:0006310">
    <property type="term" value="P:DNA recombination"/>
    <property type="evidence" value="ECO:0007669"/>
    <property type="project" value="InterPro"/>
</dbReference>
<dbReference type="PROSITE" id="PS51194">
    <property type="entry name" value="HELICASE_CTER"/>
    <property type="match status" value="1"/>
</dbReference>
<dbReference type="HOGENOM" id="CLU_001103_9_7_3"/>
<feature type="domain" description="Helicase ATP-binding" evidence="13">
    <location>
        <begin position="25"/>
        <end position="193"/>
    </location>
</feature>
<dbReference type="RefSeq" id="WP_023174906.1">
    <property type="nucleotide sequence ID" value="NC_022600.1"/>
</dbReference>
<dbReference type="PROSITE" id="PS00690">
    <property type="entry name" value="DEAH_ATP_HELICASE"/>
    <property type="match status" value="1"/>
</dbReference>
<dbReference type="GO" id="GO:0046872">
    <property type="term" value="F:metal ion binding"/>
    <property type="evidence" value="ECO:0007669"/>
    <property type="project" value="UniProtKB-KW"/>
</dbReference>
<dbReference type="SUPFAM" id="SSF52540">
    <property type="entry name" value="P-loop containing nucleoside triphosphate hydrolases"/>
    <property type="match status" value="1"/>
</dbReference>
<evidence type="ECO:0000256" key="9">
    <source>
        <dbReference type="ARBA" id="ARBA00034617"/>
    </source>
</evidence>
<comment type="catalytic activity">
    <reaction evidence="9">
        <text>Couples ATP hydrolysis with the unwinding of duplex DNA by translocating in the 3'-5' direction.</text>
        <dbReference type="EC" id="5.6.2.4"/>
    </reaction>
</comment>
<dbReference type="Proteomes" id="UP000017396">
    <property type="component" value="Chromosome"/>
</dbReference>
<evidence type="ECO:0000256" key="3">
    <source>
        <dbReference type="ARBA" id="ARBA00022741"/>
    </source>
</evidence>
<evidence type="ECO:0000256" key="1">
    <source>
        <dbReference type="ARBA" id="ARBA00005446"/>
    </source>
</evidence>
<dbReference type="SMART" id="SM00487">
    <property type="entry name" value="DEXDc"/>
    <property type="match status" value="1"/>
</dbReference>
<sequence length="457" mass="50425">MQEAAQILHKLWGYPGFRPQQLPIVEAIAGGRDVLAILPTGGGKSVTFQIPALLCSGTTLVVTPLVALMEDQVSRLRAMRIAAACLHGELSAERRSEVLKGIGDGRWSLLYLSPETLLSPAVWPRLLTTDISRIVLDEAHCLVSWGSSFRPSYHRLGAARLALGAPPLCALTATATAAAAAKLERLLGLIDPVRLVQPPYRANLFLQVRWMWSNPQRLGAMRAFLATCPPDSSGLIYLRTRAGAERLARQLASLGYRCTHYHAGLAGPTRRAIERDWLAGRQQFLLATNAFGMGVDAPHVRWVIHANTPPSLEEYLQEIGRAGRDGEPATALLLASEPSGLIEPSDHNLHRHFHEQQQRHWQQARQALAQLPARGAFRADLALSLALLHECGQLVWETPFVYRITQSAAIFSQPAPTHLLRSYLLTRHCRWQFLLSAFGQAHSAPCGHCDRCCRTLR</sequence>
<evidence type="ECO:0000259" key="13">
    <source>
        <dbReference type="PROSITE" id="PS51192"/>
    </source>
</evidence>
<dbReference type="AlphaFoldDB" id="U5QKV4"/>
<evidence type="ECO:0000256" key="12">
    <source>
        <dbReference type="ARBA" id="ARBA00044550"/>
    </source>
</evidence>
<feature type="domain" description="Helicase C-terminal" evidence="14">
    <location>
        <begin position="220"/>
        <end position="372"/>
    </location>
</feature>
<evidence type="ECO:0000256" key="8">
    <source>
        <dbReference type="ARBA" id="ARBA00023235"/>
    </source>
</evidence>
<dbReference type="CDD" id="cd17920">
    <property type="entry name" value="DEXHc_RecQ"/>
    <property type="match status" value="1"/>
</dbReference>
<keyword evidence="16" id="KW-1185">Reference proteome</keyword>
<dbReference type="NCBIfam" id="TIGR00614">
    <property type="entry name" value="recQ_fam"/>
    <property type="match status" value="1"/>
</dbReference>
<reference evidence="15 16" key="1">
    <citation type="journal article" date="2013" name="PLoS ONE">
        <title>Cultivation and Complete Genome Sequencing of Gloeobacter kilaueensis sp. nov., from a Lava Cave in Kilauea Caldera, Hawai'i.</title>
        <authorList>
            <person name="Saw J.H."/>
            <person name="Schatz M."/>
            <person name="Brown M.V."/>
            <person name="Kunkel D.D."/>
            <person name="Foster J.S."/>
            <person name="Shick H."/>
            <person name="Christensen S."/>
            <person name="Hou S."/>
            <person name="Wan X."/>
            <person name="Donachie S.P."/>
        </authorList>
    </citation>
    <scope>NUCLEOTIDE SEQUENCE [LARGE SCALE GENOMIC DNA]</scope>
    <source>
        <strain evidence="16">JS</strain>
    </source>
</reference>
<organism evidence="15 16">
    <name type="scientific">Gloeobacter kilaueensis (strain ATCC BAA-2537 / CCAP 1431/1 / ULC 316 / JS1)</name>
    <dbReference type="NCBI Taxonomy" id="1183438"/>
    <lineage>
        <taxon>Bacteria</taxon>
        <taxon>Bacillati</taxon>
        <taxon>Cyanobacteriota</taxon>
        <taxon>Cyanophyceae</taxon>
        <taxon>Gloeobacterales</taxon>
        <taxon>Gloeobacteraceae</taxon>
        <taxon>Gloeobacter</taxon>
    </lineage>
</organism>
<comment type="similarity">
    <text evidence="1">Belongs to the helicase family. RecQ subfamily.</text>
</comment>
<dbReference type="PATRIC" id="fig|1183438.3.peg.3309"/>
<keyword evidence="8" id="KW-0413">Isomerase</keyword>
<dbReference type="SMART" id="SM00490">
    <property type="entry name" value="HELICc"/>
    <property type="match status" value="1"/>
</dbReference>
<dbReference type="GO" id="GO:0005737">
    <property type="term" value="C:cytoplasm"/>
    <property type="evidence" value="ECO:0007669"/>
    <property type="project" value="TreeGrafter"/>
</dbReference>
<evidence type="ECO:0000259" key="14">
    <source>
        <dbReference type="PROSITE" id="PS51194"/>
    </source>
</evidence>
<dbReference type="OrthoDB" id="9763310at2"/>
<proteinExistence type="inferred from homology"/>
<dbReference type="InterPro" id="IPR027417">
    <property type="entry name" value="P-loop_NTPase"/>
</dbReference>
<dbReference type="EMBL" id="CP003587">
    <property type="protein sequence ID" value="AGY59617.1"/>
    <property type="molecule type" value="Genomic_DNA"/>
</dbReference>
<dbReference type="GO" id="GO:0043590">
    <property type="term" value="C:bacterial nucleoid"/>
    <property type="evidence" value="ECO:0007669"/>
    <property type="project" value="TreeGrafter"/>
</dbReference>
<name>U5QKV4_GLOK1</name>
<keyword evidence="7" id="KW-0238">DNA-binding</keyword>
<keyword evidence="5 15" id="KW-0347">Helicase</keyword>
<dbReference type="KEGG" id="glj:GKIL_3371"/>
<dbReference type="GO" id="GO:0030894">
    <property type="term" value="C:replisome"/>
    <property type="evidence" value="ECO:0007669"/>
    <property type="project" value="TreeGrafter"/>
</dbReference>
<dbReference type="PROSITE" id="PS51192">
    <property type="entry name" value="HELICASE_ATP_BIND_1"/>
    <property type="match status" value="1"/>
</dbReference>
<evidence type="ECO:0000256" key="5">
    <source>
        <dbReference type="ARBA" id="ARBA00022806"/>
    </source>
</evidence>
<evidence type="ECO:0000256" key="10">
    <source>
        <dbReference type="ARBA" id="ARBA00034808"/>
    </source>
</evidence>
<dbReference type="GO" id="GO:0003677">
    <property type="term" value="F:DNA binding"/>
    <property type="evidence" value="ECO:0007669"/>
    <property type="project" value="UniProtKB-KW"/>
</dbReference>
<dbReference type="Pfam" id="PF00270">
    <property type="entry name" value="DEAD"/>
    <property type="match status" value="1"/>
</dbReference>
<dbReference type="GO" id="GO:0005524">
    <property type="term" value="F:ATP binding"/>
    <property type="evidence" value="ECO:0007669"/>
    <property type="project" value="UniProtKB-KW"/>
</dbReference>
<evidence type="ECO:0000256" key="2">
    <source>
        <dbReference type="ARBA" id="ARBA00022723"/>
    </source>
</evidence>
<dbReference type="GO" id="GO:0043138">
    <property type="term" value="F:3'-5' DNA helicase activity"/>
    <property type="evidence" value="ECO:0007669"/>
    <property type="project" value="UniProtKB-EC"/>
</dbReference>
<dbReference type="InterPro" id="IPR004589">
    <property type="entry name" value="DNA_helicase_ATP-dep_RecQ"/>
</dbReference>
<keyword evidence="6" id="KW-0067">ATP-binding</keyword>
<dbReference type="EC" id="5.6.2.4" evidence="10"/>
<dbReference type="InterPro" id="IPR002464">
    <property type="entry name" value="DNA/RNA_helicase_DEAH_CS"/>
</dbReference>
<evidence type="ECO:0000256" key="6">
    <source>
        <dbReference type="ARBA" id="ARBA00022840"/>
    </source>
</evidence>
<evidence type="ECO:0000313" key="15">
    <source>
        <dbReference type="EMBL" id="AGY59617.1"/>
    </source>
</evidence>
<keyword evidence="4 15" id="KW-0378">Hydrolase</keyword>
<dbReference type="eggNOG" id="COG0514">
    <property type="taxonomic scope" value="Bacteria"/>
</dbReference>
<gene>
    <name evidence="15" type="primary">recQ</name>
    <name evidence="15" type="ORF">GKIL_3371</name>
</gene>
<dbReference type="Gene3D" id="3.40.50.300">
    <property type="entry name" value="P-loop containing nucleotide triphosphate hydrolases"/>
    <property type="match status" value="2"/>
</dbReference>
<dbReference type="GO" id="GO:0016787">
    <property type="term" value="F:hydrolase activity"/>
    <property type="evidence" value="ECO:0007669"/>
    <property type="project" value="UniProtKB-KW"/>
</dbReference>
<dbReference type="Pfam" id="PF16124">
    <property type="entry name" value="RecQ_Zn_bind"/>
    <property type="match status" value="1"/>
</dbReference>
<dbReference type="InterPro" id="IPR011545">
    <property type="entry name" value="DEAD/DEAH_box_helicase_dom"/>
</dbReference>